<accession>A0ABS4UVN3</accession>
<dbReference type="InterPro" id="IPR020846">
    <property type="entry name" value="MFS_dom"/>
</dbReference>
<dbReference type="PROSITE" id="PS50850">
    <property type="entry name" value="MFS"/>
    <property type="match status" value="1"/>
</dbReference>
<feature type="transmembrane region" description="Helical" evidence="6">
    <location>
        <begin position="86"/>
        <end position="110"/>
    </location>
</feature>
<feature type="domain" description="Major facilitator superfamily (MFS) profile" evidence="7">
    <location>
        <begin position="21"/>
        <end position="391"/>
    </location>
</feature>
<organism evidence="8 9">
    <name type="scientific">Kribbella aluminosa</name>
    <dbReference type="NCBI Taxonomy" id="416017"/>
    <lineage>
        <taxon>Bacteria</taxon>
        <taxon>Bacillati</taxon>
        <taxon>Actinomycetota</taxon>
        <taxon>Actinomycetes</taxon>
        <taxon>Propionibacteriales</taxon>
        <taxon>Kribbellaceae</taxon>
        <taxon>Kribbella</taxon>
    </lineage>
</organism>
<evidence type="ECO:0000313" key="8">
    <source>
        <dbReference type="EMBL" id="MBP2355688.1"/>
    </source>
</evidence>
<keyword evidence="4 6" id="KW-1133">Transmembrane helix</keyword>
<sequence>MSLPTNAEPRVRKEARLPLSGLLALFTAGFLGIINETIPAGLLPTMSNSLGLSEAAAGQTVTVYALATAFTAIPINSALKNLDRRIVLVAALVTFALANAVVALVSSFMVILVARFVAGVGAGLIWSNLGGYAARIAPAALQGKAIAIAMAGTPIALSLGLPLGTFLGDEAGWQATFAVAAAISVALIVWVLVSLPSLPGQAEKDHVRFVTILRAPGVRPILGVVAGFMVAHSILYTYIAPLAIAAHAGGQVEWVLVVFGAAALLSIWATGSYVDPHHRRLVVMSMVVLGGGAFVLGFAVLSPVIFYLGVAAWGFGFGGSATLFVTAGIRAAGTDGVQSMLVTVFNLSIAAGGVFGGLLLSGLGVTSIPWTAVAIMIPTAIATIAGRRHAFPHWPKSA</sequence>
<dbReference type="Pfam" id="PF07690">
    <property type="entry name" value="MFS_1"/>
    <property type="match status" value="1"/>
</dbReference>
<dbReference type="InterPro" id="IPR011701">
    <property type="entry name" value="MFS"/>
</dbReference>
<evidence type="ECO:0000256" key="4">
    <source>
        <dbReference type="ARBA" id="ARBA00022989"/>
    </source>
</evidence>
<dbReference type="Proteomes" id="UP000755585">
    <property type="component" value="Unassembled WGS sequence"/>
</dbReference>
<dbReference type="RefSeq" id="WP_209698320.1">
    <property type="nucleotide sequence ID" value="NZ_BAAAVU010000037.1"/>
</dbReference>
<evidence type="ECO:0000259" key="7">
    <source>
        <dbReference type="PROSITE" id="PS50850"/>
    </source>
</evidence>
<proteinExistence type="predicted"/>
<comment type="subcellular location">
    <subcellularLocation>
        <location evidence="1">Cell membrane</location>
        <topology evidence="1">Multi-pass membrane protein</topology>
    </subcellularLocation>
</comment>
<keyword evidence="9" id="KW-1185">Reference proteome</keyword>
<feature type="transmembrane region" description="Helical" evidence="6">
    <location>
        <begin position="21"/>
        <end position="41"/>
    </location>
</feature>
<feature type="transmembrane region" description="Helical" evidence="6">
    <location>
        <begin position="61"/>
        <end position="79"/>
    </location>
</feature>
<keyword evidence="2" id="KW-1003">Cell membrane</keyword>
<protein>
    <submittedName>
        <fullName evidence="8">MFS family arabinose efflux permease</fullName>
    </submittedName>
</protein>
<comment type="caution">
    <text evidence="8">The sequence shown here is derived from an EMBL/GenBank/DDBJ whole genome shotgun (WGS) entry which is preliminary data.</text>
</comment>
<feature type="transmembrane region" description="Helical" evidence="6">
    <location>
        <begin position="305"/>
        <end position="329"/>
    </location>
</feature>
<keyword evidence="3 6" id="KW-0812">Transmembrane</keyword>
<dbReference type="InterPro" id="IPR036259">
    <property type="entry name" value="MFS_trans_sf"/>
</dbReference>
<feature type="transmembrane region" description="Helical" evidence="6">
    <location>
        <begin position="281"/>
        <end position="299"/>
    </location>
</feature>
<dbReference type="SUPFAM" id="SSF103473">
    <property type="entry name" value="MFS general substrate transporter"/>
    <property type="match status" value="1"/>
</dbReference>
<feature type="transmembrane region" description="Helical" evidence="6">
    <location>
        <begin position="116"/>
        <end position="134"/>
    </location>
</feature>
<dbReference type="CDD" id="cd17324">
    <property type="entry name" value="MFS_NepI_like"/>
    <property type="match status" value="1"/>
</dbReference>
<dbReference type="InterPro" id="IPR050189">
    <property type="entry name" value="MFS_Efflux_Transporters"/>
</dbReference>
<feature type="transmembrane region" description="Helical" evidence="6">
    <location>
        <begin position="221"/>
        <end position="248"/>
    </location>
</feature>
<keyword evidence="5 6" id="KW-0472">Membrane</keyword>
<feature type="transmembrane region" description="Helical" evidence="6">
    <location>
        <begin position="367"/>
        <end position="386"/>
    </location>
</feature>
<feature type="transmembrane region" description="Helical" evidence="6">
    <location>
        <begin position="341"/>
        <end position="361"/>
    </location>
</feature>
<evidence type="ECO:0000256" key="2">
    <source>
        <dbReference type="ARBA" id="ARBA00022475"/>
    </source>
</evidence>
<feature type="transmembrane region" description="Helical" evidence="6">
    <location>
        <begin position="146"/>
        <end position="167"/>
    </location>
</feature>
<gene>
    <name evidence="8" type="ORF">JOF29_006798</name>
</gene>
<dbReference type="PANTHER" id="PTHR43124:SF3">
    <property type="entry name" value="CHLORAMPHENICOL EFFLUX PUMP RV0191"/>
    <property type="match status" value="1"/>
</dbReference>
<dbReference type="PANTHER" id="PTHR43124">
    <property type="entry name" value="PURINE EFFLUX PUMP PBUE"/>
    <property type="match status" value="1"/>
</dbReference>
<dbReference type="Gene3D" id="1.20.1250.20">
    <property type="entry name" value="MFS general substrate transporter like domains"/>
    <property type="match status" value="1"/>
</dbReference>
<evidence type="ECO:0000313" key="9">
    <source>
        <dbReference type="Proteomes" id="UP000755585"/>
    </source>
</evidence>
<feature type="transmembrane region" description="Helical" evidence="6">
    <location>
        <begin position="173"/>
        <end position="200"/>
    </location>
</feature>
<evidence type="ECO:0000256" key="5">
    <source>
        <dbReference type="ARBA" id="ARBA00023136"/>
    </source>
</evidence>
<name>A0ABS4UVN3_9ACTN</name>
<evidence type="ECO:0000256" key="3">
    <source>
        <dbReference type="ARBA" id="ARBA00022692"/>
    </source>
</evidence>
<evidence type="ECO:0000256" key="6">
    <source>
        <dbReference type="SAM" id="Phobius"/>
    </source>
</evidence>
<reference evidence="8 9" key="1">
    <citation type="submission" date="2021-03" db="EMBL/GenBank/DDBJ databases">
        <title>Sequencing the genomes of 1000 actinobacteria strains.</title>
        <authorList>
            <person name="Klenk H.-P."/>
        </authorList>
    </citation>
    <scope>NUCLEOTIDE SEQUENCE [LARGE SCALE GENOMIC DNA]</scope>
    <source>
        <strain evidence="8 9">DSM 18824</strain>
    </source>
</reference>
<dbReference type="EMBL" id="JAGINT010000002">
    <property type="protein sequence ID" value="MBP2355688.1"/>
    <property type="molecule type" value="Genomic_DNA"/>
</dbReference>
<feature type="transmembrane region" description="Helical" evidence="6">
    <location>
        <begin position="254"/>
        <end position="274"/>
    </location>
</feature>
<evidence type="ECO:0000256" key="1">
    <source>
        <dbReference type="ARBA" id="ARBA00004651"/>
    </source>
</evidence>